<feature type="transmembrane region" description="Helical" evidence="7">
    <location>
        <begin position="218"/>
        <end position="244"/>
    </location>
</feature>
<dbReference type="InterPro" id="IPR000301">
    <property type="entry name" value="Tetraspanin_animals"/>
</dbReference>
<keyword evidence="3 7" id="KW-0812">Transmembrane</keyword>
<dbReference type="Pfam" id="PF00335">
    <property type="entry name" value="Tetraspanin"/>
    <property type="match status" value="1"/>
</dbReference>
<evidence type="ECO:0000313" key="8">
    <source>
        <dbReference type="Ensembl" id="ENSORLP00015006882.1"/>
    </source>
</evidence>
<dbReference type="Ensembl" id="ENSORLT00015003449.1">
    <property type="protein sequence ID" value="ENSORLP00015006882.1"/>
    <property type="gene ID" value="ENSORLG00015007728.1"/>
</dbReference>
<dbReference type="SUPFAM" id="SSF48652">
    <property type="entry name" value="Tetraspanin"/>
    <property type="match status" value="1"/>
</dbReference>
<evidence type="ECO:0000256" key="5">
    <source>
        <dbReference type="ARBA" id="ARBA00023136"/>
    </source>
</evidence>
<dbReference type="GO" id="GO:0016020">
    <property type="term" value="C:membrane"/>
    <property type="evidence" value="ECO:0007669"/>
    <property type="project" value="UniProtKB-SubCell"/>
</dbReference>
<dbReference type="Proteomes" id="UP000265200">
    <property type="component" value="Chromosome 9"/>
</dbReference>
<dbReference type="PIRSF" id="PIRSF002419">
    <property type="entry name" value="Tetraspanin"/>
    <property type="match status" value="1"/>
</dbReference>
<name>A0A3P9HGI4_ORYLA</name>
<dbReference type="PANTHER" id="PTHR19282">
    <property type="entry name" value="TETRASPANIN"/>
    <property type="match status" value="1"/>
</dbReference>
<organism evidence="8 9">
    <name type="scientific">Oryzias latipes</name>
    <name type="common">Japanese rice fish</name>
    <name type="synonym">Japanese killifish</name>
    <dbReference type="NCBI Taxonomy" id="8090"/>
    <lineage>
        <taxon>Eukaryota</taxon>
        <taxon>Metazoa</taxon>
        <taxon>Chordata</taxon>
        <taxon>Craniata</taxon>
        <taxon>Vertebrata</taxon>
        <taxon>Euteleostomi</taxon>
        <taxon>Actinopterygii</taxon>
        <taxon>Neopterygii</taxon>
        <taxon>Teleostei</taxon>
        <taxon>Neoteleostei</taxon>
        <taxon>Acanthomorphata</taxon>
        <taxon>Ovalentaria</taxon>
        <taxon>Atherinomorphae</taxon>
        <taxon>Beloniformes</taxon>
        <taxon>Adrianichthyidae</taxon>
        <taxon>Oryziinae</taxon>
        <taxon>Oryzias</taxon>
    </lineage>
</organism>
<evidence type="ECO:0000256" key="6">
    <source>
        <dbReference type="PIRSR" id="PIRSR002419-1"/>
    </source>
</evidence>
<dbReference type="Gene3D" id="1.10.1450.10">
    <property type="entry name" value="Tetraspanin"/>
    <property type="match status" value="1"/>
</dbReference>
<comment type="subcellular location">
    <subcellularLocation>
        <location evidence="1 7">Membrane</location>
        <topology evidence="1 7">Multi-pass membrane protein</topology>
    </subcellularLocation>
</comment>
<evidence type="ECO:0000256" key="7">
    <source>
        <dbReference type="RuleBase" id="RU361218"/>
    </source>
</evidence>
<dbReference type="InterPro" id="IPR018499">
    <property type="entry name" value="Tetraspanin/Peripherin"/>
</dbReference>
<feature type="transmembrane region" description="Helical" evidence="7">
    <location>
        <begin position="55"/>
        <end position="75"/>
    </location>
</feature>
<keyword evidence="6" id="KW-1015">Disulfide bond</keyword>
<feature type="disulfide bond" evidence="6">
    <location>
        <begin position="146"/>
        <end position="163"/>
    </location>
</feature>
<feature type="transmembrane region" description="Helical" evidence="7">
    <location>
        <begin position="12"/>
        <end position="35"/>
    </location>
</feature>
<reference evidence="8" key="4">
    <citation type="submission" date="2025-09" db="UniProtKB">
        <authorList>
            <consortium name="Ensembl"/>
        </authorList>
    </citation>
    <scope>IDENTIFICATION</scope>
    <source>
        <strain evidence="8">HSOK</strain>
    </source>
</reference>
<accession>A0A3P9HGI4</accession>
<evidence type="ECO:0000256" key="2">
    <source>
        <dbReference type="ARBA" id="ARBA00006840"/>
    </source>
</evidence>
<proteinExistence type="inferred from homology"/>
<evidence type="ECO:0000256" key="4">
    <source>
        <dbReference type="ARBA" id="ARBA00022989"/>
    </source>
</evidence>
<evidence type="ECO:0000256" key="3">
    <source>
        <dbReference type="ARBA" id="ARBA00022692"/>
    </source>
</evidence>
<keyword evidence="4 7" id="KW-1133">Transmembrane helix</keyword>
<feature type="transmembrane region" description="Helical" evidence="7">
    <location>
        <begin position="82"/>
        <end position="106"/>
    </location>
</feature>
<reference evidence="8 9" key="2">
    <citation type="submission" date="2017-04" db="EMBL/GenBank/DDBJ databases">
        <title>CpG methylation of centromeres and impact of large insertions on vertebrate speciation.</title>
        <authorList>
            <person name="Ichikawa K."/>
            <person name="Yoshimura J."/>
            <person name="Morishita S."/>
        </authorList>
    </citation>
    <scope>NUCLEOTIDE SEQUENCE</scope>
    <source>
        <strain evidence="8 9">HSOK</strain>
    </source>
</reference>
<dbReference type="PANTHER" id="PTHR19282:SF39">
    <property type="entry name" value="LEUKOCYTE SURFACE ANTIGEN CD53"/>
    <property type="match status" value="1"/>
</dbReference>
<protein>
    <recommendedName>
        <fullName evidence="7">Tetraspanin</fullName>
    </recommendedName>
</protein>
<dbReference type="PRINTS" id="PR00259">
    <property type="entry name" value="TMFOUR"/>
</dbReference>
<evidence type="ECO:0000256" key="1">
    <source>
        <dbReference type="ARBA" id="ARBA00004141"/>
    </source>
</evidence>
<reference evidence="8" key="3">
    <citation type="submission" date="2025-08" db="UniProtKB">
        <authorList>
            <consortium name="Ensembl"/>
        </authorList>
    </citation>
    <scope>IDENTIFICATION</scope>
    <source>
        <strain evidence="8">HSOK</strain>
    </source>
</reference>
<reference key="1">
    <citation type="journal article" date="2007" name="Nature">
        <title>The medaka draft genome and insights into vertebrate genome evolution.</title>
        <authorList>
            <person name="Kasahara M."/>
            <person name="Naruse K."/>
            <person name="Sasaki S."/>
            <person name="Nakatani Y."/>
            <person name="Qu W."/>
            <person name="Ahsan B."/>
            <person name="Yamada T."/>
            <person name="Nagayasu Y."/>
            <person name="Doi K."/>
            <person name="Kasai Y."/>
            <person name="Jindo T."/>
            <person name="Kobayashi D."/>
            <person name="Shimada A."/>
            <person name="Toyoda A."/>
            <person name="Kuroki Y."/>
            <person name="Fujiyama A."/>
            <person name="Sasaki T."/>
            <person name="Shimizu A."/>
            <person name="Asakawa S."/>
            <person name="Shimizu N."/>
            <person name="Hashimoto S."/>
            <person name="Yang J."/>
            <person name="Lee Y."/>
            <person name="Matsushima K."/>
            <person name="Sugano S."/>
            <person name="Sakaizumi M."/>
            <person name="Narita T."/>
            <person name="Ohishi K."/>
            <person name="Haga S."/>
            <person name="Ohta F."/>
            <person name="Nomoto H."/>
            <person name="Nogata K."/>
            <person name="Morishita T."/>
            <person name="Endo T."/>
            <person name="Shin-I T."/>
            <person name="Takeda H."/>
            <person name="Morishita S."/>
            <person name="Kohara Y."/>
        </authorList>
    </citation>
    <scope>NUCLEOTIDE SEQUENCE [LARGE SCALE GENOMIC DNA]</scope>
    <source>
        <strain>Hd-rR</strain>
    </source>
</reference>
<dbReference type="AlphaFoldDB" id="A0A3P9HGI4"/>
<dbReference type="InterPro" id="IPR008952">
    <property type="entry name" value="Tetraspanin_EC2_sf"/>
</dbReference>
<sequence length="255" mass="28740">MAQGCLKFLKYTMCVANFLCFMCGVALMGLGGYLMATFKMEGLVPSLASLNIPSLLLICGIVITCLSFLGFLGALKENRCLLFTFFLVLFLLMLVELTAACLMLWYERKIQELLEKDLKKGLNDAKQKNSTDQSDWNWVHSMFQCCGVNNYTDWGDPTPKTCCKENCNSLNPTNYAKVHPQFTSDQGQRLRCEREHHLMVLCLQGCLEALNEWFEENYLFAGITVISICIVEVLGMCFAVTLFCHITSSGLGYKL</sequence>
<keyword evidence="5 7" id="KW-0472">Membrane</keyword>
<evidence type="ECO:0000313" key="9">
    <source>
        <dbReference type="Proteomes" id="UP000265200"/>
    </source>
</evidence>
<comment type="similarity">
    <text evidence="2 7">Belongs to the tetraspanin (TM4SF) family.</text>
</comment>